<dbReference type="EMBL" id="SPUK01000005">
    <property type="protein sequence ID" value="TQV96963.1"/>
    <property type="molecule type" value="Genomic_DNA"/>
</dbReference>
<reference evidence="1 2" key="1">
    <citation type="journal article" date="2019" name="Appl. Microbiol. Biotechnol.">
        <title>Genome sequence of Isaria javanica and comparative genome analysis insights into family S53 peptidase evolution in fungal entomopathogens.</title>
        <authorList>
            <person name="Lin R."/>
            <person name="Zhang X."/>
            <person name="Xin B."/>
            <person name="Zou M."/>
            <person name="Gao Y."/>
            <person name="Qin F."/>
            <person name="Hu Q."/>
            <person name="Xie B."/>
            <person name="Cheng X."/>
        </authorList>
    </citation>
    <scope>NUCLEOTIDE SEQUENCE [LARGE SCALE GENOMIC DNA]</scope>
    <source>
        <strain evidence="1 2">IJ1G</strain>
    </source>
</reference>
<evidence type="ECO:0000313" key="1">
    <source>
        <dbReference type="EMBL" id="TQV96963.1"/>
    </source>
</evidence>
<keyword evidence="2" id="KW-1185">Reference proteome</keyword>
<organism evidence="1 2">
    <name type="scientific">Cordyceps javanica</name>
    <dbReference type="NCBI Taxonomy" id="43265"/>
    <lineage>
        <taxon>Eukaryota</taxon>
        <taxon>Fungi</taxon>
        <taxon>Dikarya</taxon>
        <taxon>Ascomycota</taxon>
        <taxon>Pezizomycotina</taxon>
        <taxon>Sordariomycetes</taxon>
        <taxon>Hypocreomycetidae</taxon>
        <taxon>Hypocreales</taxon>
        <taxon>Cordycipitaceae</taxon>
        <taxon>Cordyceps</taxon>
    </lineage>
</organism>
<protein>
    <submittedName>
        <fullName evidence="1">Uncharacterized protein</fullName>
    </submittedName>
</protein>
<dbReference type="Proteomes" id="UP000315783">
    <property type="component" value="Unassembled WGS sequence"/>
</dbReference>
<sequence>MGGGGAALLGFGELKSPSTWLVGVPRYSRKLTGESLVLFPGSFALAAWAWPCSAEAPFTTPRASSGFRTGTPEENKMHGRVLLGRPPSSVALARFPCDWCALHYECTLTNSR</sequence>
<dbReference type="AlphaFoldDB" id="A0A545V5H6"/>
<evidence type="ECO:0000313" key="2">
    <source>
        <dbReference type="Proteomes" id="UP000315783"/>
    </source>
</evidence>
<gene>
    <name evidence="1" type="ORF">IF1G_04203</name>
</gene>
<name>A0A545V5H6_9HYPO</name>
<accession>A0A545V5H6</accession>
<proteinExistence type="predicted"/>
<comment type="caution">
    <text evidence="1">The sequence shown here is derived from an EMBL/GenBank/DDBJ whole genome shotgun (WGS) entry which is preliminary data.</text>
</comment>